<sequence>MIVAEYRSQSIVATLRRRFPPTDGTRGGGRIVEAAAVGTLLLVILLLPPDSFYGVTAVREKLIDDVVTGVIG</sequence>
<evidence type="ECO:0000256" key="1">
    <source>
        <dbReference type="SAM" id="Phobius"/>
    </source>
</evidence>
<accession>L9WUH1</accession>
<protein>
    <submittedName>
        <fullName evidence="2">Uncharacterized protein</fullName>
    </submittedName>
</protein>
<gene>
    <name evidence="2" type="ORF">C493_15078</name>
</gene>
<dbReference type="AlphaFoldDB" id="L9WUH1"/>
<comment type="caution">
    <text evidence="2">The sequence shown here is derived from an EMBL/GenBank/DDBJ whole genome shotgun (WGS) entry which is preliminary data.</text>
</comment>
<keyword evidence="3" id="KW-1185">Reference proteome</keyword>
<keyword evidence="1" id="KW-0812">Transmembrane</keyword>
<evidence type="ECO:0000313" key="2">
    <source>
        <dbReference type="EMBL" id="ELY53105.1"/>
    </source>
</evidence>
<dbReference type="EMBL" id="AOHZ01000070">
    <property type="protein sequence ID" value="ELY53105.1"/>
    <property type="molecule type" value="Genomic_DNA"/>
</dbReference>
<organism evidence="2 3">
    <name type="scientific">Natronolimnohabitans innermongolicus JCM 12255</name>
    <dbReference type="NCBI Taxonomy" id="1227499"/>
    <lineage>
        <taxon>Archaea</taxon>
        <taxon>Methanobacteriati</taxon>
        <taxon>Methanobacteriota</taxon>
        <taxon>Stenosarchaea group</taxon>
        <taxon>Halobacteria</taxon>
        <taxon>Halobacteriales</taxon>
        <taxon>Natrialbaceae</taxon>
        <taxon>Natronolimnohabitans</taxon>
    </lineage>
</organism>
<keyword evidence="1" id="KW-1133">Transmembrane helix</keyword>
<evidence type="ECO:0000313" key="3">
    <source>
        <dbReference type="Proteomes" id="UP000011602"/>
    </source>
</evidence>
<keyword evidence="1" id="KW-0472">Membrane</keyword>
<reference evidence="2 3" key="1">
    <citation type="journal article" date="2014" name="PLoS Genet.">
        <title>Phylogenetically driven sequencing of extremely halophilic archaea reveals strategies for static and dynamic osmo-response.</title>
        <authorList>
            <person name="Becker E.A."/>
            <person name="Seitzer P.M."/>
            <person name="Tritt A."/>
            <person name="Larsen D."/>
            <person name="Krusor M."/>
            <person name="Yao A.I."/>
            <person name="Wu D."/>
            <person name="Madern D."/>
            <person name="Eisen J.A."/>
            <person name="Darling A.E."/>
            <person name="Facciotti M.T."/>
        </authorList>
    </citation>
    <scope>NUCLEOTIDE SEQUENCE [LARGE SCALE GENOMIC DNA]</scope>
    <source>
        <strain evidence="2 3">JCM 12255</strain>
    </source>
</reference>
<feature type="transmembrane region" description="Helical" evidence="1">
    <location>
        <begin position="27"/>
        <end position="47"/>
    </location>
</feature>
<name>L9WUH1_9EURY</name>
<proteinExistence type="predicted"/>
<dbReference type="eggNOG" id="ENOG502N5JA">
    <property type="taxonomic scope" value="Archaea"/>
</dbReference>
<dbReference type="Proteomes" id="UP000011602">
    <property type="component" value="Unassembled WGS sequence"/>
</dbReference>